<dbReference type="GO" id="GO:0000226">
    <property type="term" value="P:microtubule cytoskeleton organization"/>
    <property type="evidence" value="ECO:0007669"/>
    <property type="project" value="InterPro"/>
</dbReference>
<name>A0A1I8GRP3_9PLAT</name>
<organism evidence="3 4">
    <name type="scientific">Macrostomum lignano</name>
    <dbReference type="NCBI Taxonomy" id="282301"/>
    <lineage>
        <taxon>Eukaryota</taxon>
        <taxon>Metazoa</taxon>
        <taxon>Spiralia</taxon>
        <taxon>Lophotrochozoa</taxon>
        <taxon>Platyhelminthes</taxon>
        <taxon>Rhabditophora</taxon>
        <taxon>Macrostomorpha</taxon>
        <taxon>Macrostomida</taxon>
        <taxon>Macrostomidae</taxon>
        <taxon>Macrostomum</taxon>
    </lineage>
</organism>
<dbReference type="GO" id="GO:0007409">
    <property type="term" value="P:axonogenesis"/>
    <property type="evidence" value="ECO:0007669"/>
    <property type="project" value="TreeGrafter"/>
</dbReference>
<keyword evidence="3" id="KW-1185">Reference proteome</keyword>
<accession>A0A1I8GRP3</accession>
<dbReference type="Proteomes" id="UP000095280">
    <property type="component" value="Unplaced"/>
</dbReference>
<dbReference type="GO" id="GO:0031114">
    <property type="term" value="P:regulation of microtubule depolymerization"/>
    <property type="evidence" value="ECO:0007669"/>
    <property type="project" value="TreeGrafter"/>
</dbReference>
<feature type="domain" description="Microtubule-associated protein 1A/B/S-like MBL-like" evidence="2">
    <location>
        <begin position="211"/>
        <end position="477"/>
    </location>
</feature>
<reference evidence="4" key="1">
    <citation type="submission" date="2016-11" db="UniProtKB">
        <authorList>
            <consortium name="WormBaseParasite"/>
        </authorList>
    </citation>
    <scope>IDENTIFICATION</scope>
</reference>
<dbReference type="AlphaFoldDB" id="A0A1I8GRP3"/>
<dbReference type="InterPro" id="IPR056617">
    <property type="entry name" value="MAP1B/S_N"/>
</dbReference>
<dbReference type="Pfam" id="PF23415">
    <property type="entry name" value="MAPB1_N"/>
    <property type="match status" value="1"/>
</dbReference>
<dbReference type="GO" id="GO:0045202">
    <property type="term" value="C:synapse"/>
    <property type="evidence" value="ECO:0007669"/>
    <property type="project" value="TreeGrafter"/>
</dbReference>
<dbReference type="PANTHER" id="PTHR13843:SF12">
    <property type="entry name" value="ATPASE F1_V1_A1 COMPLEX ALPHA_BETA SUBUNIT NUCLEOTIDE-BINDING DOMAIN-CONTAINING PROTEIN"/>
    <property type="match status" value="1"/>
</dbReference>
<proteinExistence type="predicted"/>
<dbReference type="GO" id="GO:0005874">
    <property type="term" value="C:microtubule"/>
    <property type="evidence" value="ECO:0007669"/>
    <property type="project" value="InterPro"/>
</dbReference>
<dbReference type="PANTHER" id="PTHR13843">
    <property type="entry name" value="MICROTUBULE-ASSOCIATED PROTEIN"/>
    <property type="match status" value="1"/>
</dbReference>
<dbReference type="WBParaSite" id="maker-uti_cns_0002886-snap-gene-0.8-mRNA-1">
    <property type="protein sequence ID" value="maker-uti_cns_0002886-snap-gene-0.8-mRNA-1"/>
    <property type="gene ID" value="maker-uti_cns_0002886-snap-gene-0.8"/>
</dbReference>
<dbReference type="GO" id="GO:0030425">
    <property type="term" value="C:dendrite"/>
    <property type="evidence" value="ECO:0007669"/>
    <property type="project" value="TreeGrafter"/>
</dbReference>
<evidence type="ECO:0000259" key="2">
    <source>
        <dbReference type="Pfam" id="PF25281"/>
    </source>
</evidence>
<dbReference type="InterPro" id="IPR057480">
    <property type="entry name" value="MAP1A/B/S-like_MBL"/>
</dbReference>
<dbReference type="GO" id="GO:0016358">
    <property type="term" value="P:dendrite development"/>
    <property type="evidence" value="ECO:0007669"/>
    <property type="project" value="TreeGrafter"/>
</dbReference>
<evidence type="ECO:0000259" key="1">
    <source>
        <dbReference type="Pfam" id="PF23415"/>
    </source>
</evidence>
<evidence type="ECO:0000313" key="4">
    <source>
        <dbReference type="WBParaSite" id="maker-uti_cns_0002886-snap-gene-0.8-mRNA-1"/>
    </source>
</evidence>
<dbReference type="GO" id="GO:0008017">
    <property type="term" value="F:microtubule binding"/>
    <property type="evidence" value="ECO:0007669"/>
    <property type="project" value="InterPro"/>
</dbReference>
<feature type="domain" description="Microtubule-associated protein 1B/S N-terminal" evidence="1">
    <location>
        <begin position="8"/>
        <end position="138"/>
    </location>
</feature>
<protein>
    <submittedName>
        <fullName evidence="4">Lactamase_B domain-containing protein</fullName>
    </submittedName>
</protein>
<sequence>MAATSCLFLITGECLTDDDIGPLSELIILGVHAWDTSSLGLDINEELKTFVSSNPSPQSYNQNEKGESVIRVFSDKLCVAALINPGLFTLASQLEWLLQTPFINRHLVFAGRQSDELGDWLLKDASVSPARLGQMLRSAPDASLPPDHRFSISCALNAAGSSWKSAKPPLTEFRAHAQQSELDQSAVPGAVQLAGFLAGKQCGLANVEQRLRPAGTVGNIRIAKPTLYVFPAGLGDSCYLGVDGFGLLVNTGAGRTPAFWPFLAHLDRVDGLLLSHWDHDNLPGLLALLERLSVKEAGGGAPVLGCALLPCRPRLADEAASDAAAANGGQHRLEASIRRDAVSAMRLFRSLGVHLEEVRRLGTGQPQPMTLYSKLGNGSLDLYPLQPVADAKEFKDFFNQLLHSQASSAGGKPWPLAKVGNCQASPAHANSLCCLLVWRPSDPKAAWTRLLLPGCCPQLRVIEGLEKVRGLDCLKTAEYSPAAAAAAAHKPASAAAKKTAAASGDHAGPTAAAAKPRPKPSSATAAAPAAKKAAAAAPIVKKPVASAADPGKTAAPAASGKSTNAASKSSMSASASARPTAAAPKKEPAKAGAGVKTAGAAASKPTSAAGRKAAAAPASSKSSATPAAPAATPAAPAATPAAPAATPVADAAAASPPAAAEESLVTEQHQPDSAAAVEEIPLASGDGGSGNAAQEAASEVKEVTEQLGAQQQEQQEAWALNANNTNSAEAYSAELISADQPLGLPAPAPIRSSKPSGGASAAAVNYGPVHPLHFDLAYVPGHGERQFADSEYFKRVRARYYVLSSCDPQPAVLDSLLEGKSAWPELEVTLIPTHSNQLLSTWLSQNAVRMQQLHVTVAPSASDCRIRLQQQGDEADEQACTAYRVEF</sequence>
<dbReference type="InterPro" id="IPR026074">
    <property type="entry name" value="MAP1"/>
</dbReference>
<dbReference type="SUPFAM" id="SSF56281">
    <property type="entry name" value="Metallo-hydrolase/oxidoreductase"/>
    <property type="match status" value="1"/>
</dbReference>
<dbReference type="Pfam" id="PF25281">
    <property type="entry name" value="MBL_MAP1B"/>
    <property type="match status" value="1"/>
</dbReference>
<dbReference type="GO" id="GO:0005875">
    <property type="term" value="C:microtubule associated complex"/>
    <property type="evidence" value="ECO:0007669"/>
    <property type="project" value="TreeGrafter"/>
</dbReference>
<evidence type="ECO:0000313" key="3">
    <source>
        <dbReference type="Proteomes" id="UP000095280"/>
    </source>
</evidence>
<dbReference type="STRING" id="282301.A0A1I8GRP3"/>
<dbReference type="OrthoDB" id="5371837at2759"/>
<dbReference type="GO" id="GO:0043025">
    <property type="term" value="C:neuronal cell body"/>
    <property type="evidence" value="ECO:0007669"/>
    <property type="project" value="TreeGrafter"/>
</dbReference>
<dbReference type="InterPro" id="IPR036866">
    <property type="entry name" value="RibonucZ/Hydroxyglut_hydro"/>
</dbReference>
<dbReference type="GO" id="GO:0003779">
    <property type="term" value="F:actin binding"/>
    <property type="evidence" value="ECO:0007669"/>
    <property type="project" value="TreeGrafter"/>
</dbReference>
<dbReference type="GO" id="GO:0005829">
    <property type="term" value="C:cytosol"/>
    <property type="evidence" value="ECO:0007669"/>
    <property type="project" value="TreeGrafter"/>
</dbReference>